<comment type="caution">
    <text evidence="3">The sequence shown here is derived from an EMBL/GenBank/DDBJ whole genome shotgun (WGS) entry which is preliminary data.</text>
</comment>
<organism evidence="3 4">
    <name type="scientific">Nocardioides iriomotensis</name>
    <dbReference type="NCBI Taxonomy" id="715784"/>
    <lineage>
        <taxon>Bacteria</taxon>
        <taxon>Bacillati</taxon>
        <taxon>Actinomycetota</taxon>
        <taxon>Actinomycetes</taxon>
        <taxon>Propionibacteriales</taxon>
        <taxon>Nocardioidaceae</taxon>
        <taxon>Nocardioides</taxon>
    </lineage>
</organism>
<proteinExistence type="predicted"/>
<dbReference type="OrthoDB" id="23692at2"/>
<dbReference type="Gene3D" id="3.30.70.270">
    <property type="match status" value="1"/>
</dbReference>
<dbReference type="PANTHER" id="PTHR45138">
    <property type="entry name" value="REGULATORY COMPONENTS OF SENSORY TRANSDUCTION SYSTEM"/>
    <property type="match status" value="1"/>
</dbReference>
<dbReference type="AlphaFoldDB" id="A0A4Q5IW64"/>
<evidence type="ECO:0000313" key="4">
    <source>
        <dbReference type="Proteomes" id="UP000291189"/>
    </source>
</evidence>
<dbReference type="Pfam" id="PF00990">
    <property type="entry name" value="GGDEF"/>
    <property type="match status" value="1"/>
</dbReference>
<protein>
    <submittedName>
        <fullName evidence="3">Sensor domain-containing diguanylate cyclase</fullName>
    </submittedName>
</protein>
<evidence type="ECO:0000259" key="2">
    <source>
        <dbReference type="PROSITE" id="PS50887"/>
    </source>
</evidence>
<evidence type="ECO:0000256" key="1">
    <source>
        <dbReference type="SAM" id="MobiDB-lite"/>
    </source>
</evidence>
<dbReference type="Proteomes" id="UP000291189">
    <property type="component" value="Unassembled WGS sequence"/>
</dbReference>
<dbReference type="GO" id="GO:0005886">
    <property type="term" value="C:plasma membrane"/>
    <property type="evidence" value="ECO:0007669"/>
    <property type="project" value="TreeGrafter"/>
</dbReference>
<dbReference type="GO" id="GO:0043709">
    <property type="term" value="P:cell adhesion involved in single-species biofilm formation"/>
    <property type="evidence" value="ECO:0007669"/>
    <property type="project" value="TreeGrafter"/>
</dbReference>
<feature type="domain" description="GGDEF" evidence="2">
    <location>
        <begin position="239"/>
        <end position="369"/>
    </location>
</feature>
<sequence>MSGPNASSRTDDGRSRPTRAPHPPGDRPLLPKDELSRIRSLAALARDTGRSGTLEQILEVAAEGAREAIGAASVSVSRLEPGTGVVRTLLNVGELGPTEERWPEDETYGADEFVCLNLLTQGAISWVTTLDDPDSDPREVELLRELGKGSSMGAPLVVDGVLWGEFYATRNVGEPSFGPDETAYLEALTAILAGGISRALREESLEEMAYHDPLTGLANRRALDERAEWAFDHAEAVPRPVTVVVADINGLKRVNDTQGHLVGDQLIKSVASAMRKHFARLPGALVARVGGDEFTVLVVGHDPAAVVAVSDELCGLTWNLGITASLSCGAATVMVGRGTELNPRELFAAGDRAQYVAKRGRLRTTVVTGDVAHEQADEPALPA</sequence>
<dbReference type="EMBL" id="SDPU01000032">
    <property type="protein sequence ID" value="RYU10153.1"/>
    <property type="molecule type" value="Genomic_DNA"/>
</dbReference>
<dbReference type="SMART" id="SM00267">
    <property type="entry name" value="GGDEF"/>
    <property type="match status" value="1"/>
</dbReference>
<reference evidence="3 4" key="1">
    <citation type="submission" date="2019-01" db="EMBL/GenBank/DDBJ databases">
        <title>Nocardioides guangzhouensis sp. nov., an actinobacterium isolated from soil.</title>
        <authorList>
            <person name="Fu Y."/>
            <person name="Cai Y."/>
            <person name="Lin Z."/>
            <person name="Chen P."/>
        </authorList>
    </citation>
    <scope>NUCLEOTIDE SEQUENCE [LARGE SCALE GENOMIC DNA]</scope>
    <source>
        <strain evidence="3 4">NBRC 105384</strain>
    </source>
</reference>
<dbReference type="InterPro" id="IPR029787">
    <property type="entry name" value="Nucleotide_cyclase"/>
</dbReference>
<dbReference type="InterPro" id="IPR003018">
    <property type="entry name" value="GAF"/>
</dbReference>
<dbReference type="CDD" id="cd01949">
    <property type="entry name" value="GGDEF"/>
    <property type="match status" value="1"/>
</dbReference>
<feature type="region of interest" description="Disordered" evidence="1">
    <location>
        <begin position="1"/>
        <end position="32"/>
    </location>
</feature>
<dbReference type="Gene3D" id="3.30.450.40">
    <property type="match status" value="1"/>
</dbReference>
<dbReference type="InterPro" id="IPR043128">
    <property type="entry name" value="Rev_trsase/Diguanyl_cyclase"/>
</dbReference>
<dbReference type="InterPro" id="IPR000160">
    <property type="entry name" value="GGDEF_dom"/>
</dbReference>
<dbReference type="PROSITE" id="PS50887">
    <property type="entry name" value="GGDEF"/>
    <property type="match status" value="1"/>
</dbReference>
<dbReference type="SUPFAM" id="SSF55781">
    <property type="entry name" value="GAF domain-like"/>
    <property type="match status" value="1"/>
</dbReference>
<dbReference type="SUPFAM" id="SSF55073">
    <property type="entry name" value="Nucleotide cyclase"/>
    <property type="match status" value="1"/>
</dbReference>
<dbReference type="SMART" id="SM00065">
    <property type="entry name" value="GAF"/>
    <property type="match status" value="1"/>
</dbReference>
<dbReference type="GO" id="GO:1902201">
    <property type="term" value="P:negative regulation of bacterial-type flagellum-dependent cell motility"/>
    <property type="evidence" value="ECO:0007669"/>
    <property type="project" value="TreeGrafter"/>
</dbReference>
<accession>A0A4Q5IW64</accession>
<gene>
    <name evidence="3" type="ORF">ETU37_17210</name>
</gene>
<name>A0A4Q5IW64_9ACTN</name>
<dbReference type="Pfam" id="PF01590">
    <property type="entry name" value="GAF"/>
    <property type="match status" value="1"/>
</dbReference>
<dbReference type="PANTHER" id="PTHR45138:SF24">
    <property type="entry name" value="DIGUANYLATE CYCLASE DGCC-RELATED"/>
    <property type="match status" value="1"/>
</dbReference>
<dbReference type="InterPro" id="IPR050469">
    <property type="entry name" value="Diguanylate_Cyclase"/>
</dbReference>
<evidence type="ECO:0000313" key="3">
    <source>
        <dbReference type="EMBL" id="RYU10153.1"/>
    </source>
</evidence>
<keyword evidence="4" id="KW-1185">Reference proteome</keyword>
<dbReference type="InterPro" id="IPR029016">
    <property type="entry name" value="GAF-like_dom_sf"/>
</dbReference>
<dbReference type="NCBIfam" id="TIGR00254">
    <property type="entry name" value="GGDEF"/>
    <property type="match status" value="1"/>
</dbReference>
<dbReference type="GO" id="GO:0052621">
    <property type="term" value="F:diguanylate cyclase activity"/>
    <property type="evidence" value="ECO:0007669"/>
    <property type="project" value="TreeGrafter"/>
</dbReference>